<dbReference type="SUPFAM" id="SSF51679">
    <property type="entry name" value="Bacterial luciferase-like"/>
    <property type="match status" value="1"/>
</dbReference>
<dbReference type="CDD" id="cd01095">
    <property type="entry name" value="Nitrilotriacetate_monoxgenase"/>
    <property type="match status" value="1"/>
</dbReference>
<dbReference type="Proteomes" id="UP001059745">
    <property type="component" value="Chromosome 2"/>
</dbReference>
<dbReference type="AlphaFoldDB" id="A0AAW3EVV6"/>
<proteinExistence type="inferred from homology"/>
<name>A0AAW3EVV6_BURGA</name>
<feature type="binding site" evidence="6">
    <location>
        <position position="218"/>
    </location>
    <ligand>
        <name>FMN</name>
        <dbReference type="ChEBI" id="CHEBI:58210"/>
    </ligand>
</feature>
<dbReference type="InterPro" id="IPR011251">
    <property type="entry name" value="Luciferase-like_dom"/>
</dbReference>
<dbReference type="InterPro" id="IPR051260">
    <property type="entry name" value="Diverse_substr_monoxygenases"/>
</dbReference>
<keyword evidence="3" id="KW-0560">Oxidoreductase</keyword>
<gene>
    <name evidence="8" type="ORF">DM48_689</name>
    <name evidence="9" type="ORF">NYZ96_26430</name>
</gene>
<reference evidence="9" key="2">
    <citation type="submission" date="2022-09" db="EMBL/GenBank/DDBJ databases">
        <title>Genomic of Burkholderia gladioli.</title>
        <authorList>
            <person name="Wu H."/>
        </authorList>
    </citation>
    <scope>NUCLEOTIDE SEQUENCE</scope>
    <source>
        <strain evidence="9">ZN-S4</strain>
    </source>
</reference>
<comment type="similarity">
    <text evidence="5">Belongs to the NtaA/SnaA/DszA monooxygenase family.</text>
</comment>
<keyword evidence="1 6" id="KW-0285">Flavoprotein</keyword>
<dbReference type="PANTHER" id="PTHR30011:SF16">
    <property type="entry name" value="C2H2 FINGER DOMAIN TRANSCRIPTION FACTOR (EUROFUNG)-RELATED"/>
    <property type="match status" value="1"/>
</dbReference>
<evidence type="ECO:0000256" key="2">
    <source>
        <dbReference type="ARBA" id="ARBA00022643"/>
    </source>
</evidence>
<reference evidence="8 10" key="1">
    <citation type="submission" date="2014-04" db="EMBL/GenBank/DDBJ databases">
        <authorList>
            <person name="Bishop-Lilly K.A."/>
            <person name="Broomall S.M."/>
            <person name="Chain P.S."/>
            <person name="Chertkov O."/>
            <person name="Coyne S.R."/>
            <person name="Daligault H.E."/>
            <person name="Davenport K.W."/>
            <person name="Erkkila T."/>
            <person name="Frey K.G."/>
            <person name="Gibbons H.S."/>
            <person name="Gu W."/>
            <person name="Jaissle J."/>
            <person name="Johnson S.L."/>
            <person name="Koroleva G.I."/>
            <person name="Ladner J.T."/>
            <person name="Lo C.-C."/>
            <person name="Minogue T.D."/>
            <person name="Munk C."/>
            <person name="Palacios G.F."/>
            <person name="Redden C.L."/>
            <person name="Rosenzweig C.N."/>
            <person name="Scholz M.B."/>
            <person name="Teshima H."/>
            <person name="Xu Y."/>
        </authorList>
    </citation>
    <scope>NUCLEOTIDE SEQUENCE [LARGE SCALE GENOMIC DNA]</scope>
    <source>
        <strain evidence="8">Gladioli</strain>
        <strain evidence="10">gladioli</strain>
    </source>
</reference>
<keyword evidence="4 8" id="KW-0503">Monooxygenase</keyword>
<sequence>MQNKRKINFGVLIQGPGANMNAWKHPSVPPDASVNFDFYVDRARRAEAAGIAFAFIADGLFITEKSAPHFLNRFEPIALLSALAALTTKIGLVGTVSSPYSEPYNVARQFASLDLISRGRAGWNVVTSSLEGTARNYGRAHPDHAERYEIAAEHLDVVQGLWDSWDDDALIRDRASGRFFDPAKLHRLDHRGRHYTVDGPLNIRRSQQGQPVIFQAGSSGDGVAFAGRYADAVFSNGGSFEDARNFYRRVKAAAAAAGRDPDHVKVFPGIGPIVGASQAEADDKYRQVRDLLSPQEALAYLGHFFQQHDFSVYPLDGPFPEIGELGNDGFRSTTDNIKKLARERGLTLREVAYEVATRRSNIGTSEAFIGTPGQVADEMIRWVEEGAADGFMLGLPVVGFGLDDMIRHVLPVLTERGYFDPVLRGRTLRDHLGLPYRESRHAAAAQVAAI</sequence>
<feature type="binding site" evidence="6">
    <location>
        <position position="144"/>
    </location>
    <ligand>
        <name>FMN</name>
        <dbReference type="ChEBI" id="CHEBI:58210"/>
    </ligand>
</feature>
<dbReference type="Pfam" id="PF00296">
    <property type="entry name" value="Bac_luciferase"/>
    <property type="match status" value="1"/>
</dbReference>
<protein>
    <submittedName>
        <fullName evidence="9">LLM class flavin-dependent oxidoreductase</fullName>
    </submittedName>
    <submittedName>
        <fullName evidence="8">Monooxygenase moxC</fullName>
    </submittedName>
</protein>
<evidence type="ECO:0000256" key="4">
    <source>
        <dbReference type="ARBA" id="ARBA00023033"/>
    </source>
</evidence>
<evidence type="ECO:0000256" key="3">
    <source>
        <dbReference type="ARBA" id="ARBA00023002"/>
    </source>
</evidence>
<organism evidence="8 10">
    <name type="scientific">Burkholderia gladioli</name>
    <name type="common">Pseudomonas marginata</name>
    <name type="synonym">Phytomonas marginata</name>
    <dbReference type="NCBI Taxonomy" id="28095"/>
    <lineage>
        <taxon>Bacteria</taxon>
        <taxon>Pseudomonadati</taxon>
        <taxon>Pseudomonadota</taxon>
        <taxon>Betaproteobacteria</taxon>
        <taxon>Burkholderiales</taxon>
        <taxon>Burkholderiaceae</taxon>
        <taxon>Burkholderia</taxon>
    </lineage>
</organism>
<evidence type="ECO:0000313" key="8">
    <source>
        <dbReference type="EMBL" id="KGC12734.1"/>
    </source>
</evidence>
<dbReference type="Proteomes" id="UP000029590">
    <property type="component" value="Unassembled WGS sequence"/>
</dbReference>
<dbReference type="PANTHER" id="PTHR30011">
    <property type="entry name" value="ALKANESULFONATE MONOOXYGENASE-RELATED"/>
    <property type="match status" value="1"/>
</dbReference>
<evidence type="ECO:0000313" key="10">
    <source>
        <dbReference type="Proteomes" id="UP000029590"/>
    </source>
</evidence>
<evidence type="ECO:0000256" key="6">
    <source>
        <dbReference type="PIRSR" id="PIRSR000337-1"/>
    </source>
</evidence>
<dbReference type="Gene3D" id="3.20.20.30">
    <property type="entry name" value="Luciferase-like domain"/>
    <property type="match status" value="1"/>
</dbReference>
<evidence type="ECO:0000256" key="5">
    <source>
        <dbReference type="ARBA" id="ARBA00033748"/>
    </source>
</evidence>
<dbReference type="EMBL" id="CP104215">
    <property type="protein sequence ID" value="UWX75043.1"/>
    <property type="molecule type" value="Genomic_DNA"/>
</dbReference>
<evidence type="ECO:0000259" key="7">
    <source>
        <dbReference type="Pfam" id="PF00296"/>
    </source>
</evidence>
<dbReference type="PIRSF" id="PIRSF000337">
    <property type="entry name" value="NTA_MOA"/>
    <property type="match status" value="1"/>
</dbReference>
<feature type="binding site" evidence="6">
    <location>
        <position position="95"/>
    </location>
    <ligand>
        <name>FMN</name>
        <dbReference type="ChEBI" id="CHEBI:58210"/>
    </ligand>
</feature>
<evidence type="ECO:0000313" key="9">
    <source>
        <dbReference type="EMBL" id="UWX75043.1"/>
    </source>
</evidence>
<keyword evidence="2 6" id="KW-0288">FMN</keyword>
<dbReference type="GO" id="GO:0016705">
    <property type="term" value="F:oxidoreductase activity, acting on paired donors, with incorporation or reduction of molecular oxygen"/>
    <property type="evidence" value="ECO:0007669"/>
    <property type="project" value="InterPro"/>
</dbReference>
<feature type="binding site" evidence="6">
    <location>
        <position position="148"/>
    </location>
    <ligand>
        <name>FMN</name>
        <dbReference type="ChEBI" id="CHEBI:58210"/>
    </ligand>
</feature>
<feature type="binding site" evidence="6">
    <location>
        <position position="58"/>
    </location>
    <ligand>
        <name>FMN</name>
        <dbReference type="ChEBI" id="CHEBI:58210"/>
    </ligand>
</feature>
<feature type="binding site" evidence="6">
    <location>
        <position position="219"/>
    </location>
    <ligand>
        <name>FMN</name>
        <dbReference type="ChEBI" id="CHEBI:58210"/>
    </ligand>
</feature>
<dbReference type="RefSeq" id="WP_036054758.1">
    <property type="nucleotide sequence ID" value="NZ_CADEQJ010000008.1"/>
</dbReference>
<evidence type="ECO:0000256" key="1">
    <source>
        <dbReference type="ARBA" id="ARBA00022630"/>
    </source>
</evidence>
<accession>A0AAW3EVV6</accession>
<feature type="domain" description="Luciferase-like" evidence="7">
    <location>
        <begin position="28"/>
        <end position="387"/>
    </location>
</feature>
<dbReference type="GO" id="GO:0004497">
    <property type="term" value="F:monooxygenase activity"/>
    <property type="evidence" value="ECO:0007669"/>
    <property type="project" value="UniProtKB-KW"/>
</dbReference>
<dbReference type="InterPro" id="IPR016215">
    <property type="entry name" value="NTA_MOA"/>
</dbReference>
<dbReference type="KEGG" id="bgo:BM43_7077"/>
<dbReference type="NCBIfam" id="TIGR03860">
    <property type="entry name" value="FMN_nitrolo"/>
    <property type="match status" value="1"/>
</dbReference>
<dbReference type="EMBL" id="JPGG01000016">
    <property type="protein sequence ID" value="KGC12734.1"/>
    <property type="molecule type" value="Genomic_DNA"/>
</dbReference>
<dbReference type="InterPro" id="IPR036661">
    <property type="entry name" value="Luciferase-like_sf"/>
</dbReference>